<name>A0AAV8Z8E6_9CUCU</name>
<dbReference type="AlphaFoldDB" id="A0AAV8Z8E6"/>
<protein>
    <submittedName>
        <fullName evidence="1">Uncharacterized protein</fullName>
    </submittedName>
</protein>
<keyword evidence="2" id="KW-1185">Reference proteome</keyword>
<gene>
    <name evidence="1" type="ORF">NQ318_009488</name>
</gene>
<accession>A0AAV8Z8E6</accession>
<evidence type="ECO:0000313" key="1">
    <source>
        <dbReference type="EMBL" id="KAJ8960049.1"/>
    </source>
</evidence>
<evidence type="ECO:0000313" key="2">
    <source>
        <dbReference type="Proteomes" id="UP001162162"/>
    </source>
</evidence>
<organism evidence="1 2">
    <name type="scientific">Aromia moschata</name>
    <dbReference type="NCBI Taxonomy" id="1265417"/>
    <lineage>
        <taxon>Eukaryota</taxon>
        <taxon>Metazoa</taxon>
        <taxon>Ecdysozoa</taxon>
        <taxon>Arthropoda</taxon>
        <taxon>Hexapoda</taxon>
        <taxon>Insecta</taxon>
        <taxon>Pterygota</taxon>
        <taxon>Neoptera</taxon>
        <taxon>Endopterygota</taxon>
        <taxon>Coleoptera</taxon>
        <taxon>Polyphaga</taxon>
        <taxon>Cucujiformia</taxon>
        <taxon>Chrysomeloidea</taxon>
        <taxon>Cerambycidae</taxon>
        <taxon>Cerambycinae</taxon>
        <taxon>Callichromatini</taxon>
        <taxon>Aromia</taxon>
    </lineage>
</organism>
<comment type="caution">
    <text evidence="1">The sequence shown here is derived from an EMBL/GenBank/DDBJ whole genome shotgun (WGS) entry which is preliminary data.</text>
</comment>
<dbReference type="EMBL" id="JAPWTK010000010">
    <property type="protein sequence ID" value="KAJ8960049.1"/>
    <property type="molecule type" value="Genomic_DNA"/>
</dbReference>
<proteinExistence type="predicted"/>
<sequence length="169" mass="19742">MLLPDRTSLECRLSRLLSNGEVISEEVRHETCRILRKSKLPKRNIKREEEKALRDIRNNQDIIVLKADKGNATVVMKKEEYQRKIESLLDPEHYRKLKKDPTLGLAFDNFLMTKRHHNLYQLDDEEGLSVMAFLDPRSSPSTGWREKIMGLGSVVSRQRNVWVKNTSLI</sequence>
<reference evidence="1" key="1">
    <citation type="journal article" date="2023" name="Insect Mol. Biol.">
        <title>Genome sequencing provides insights into the evolution of gene families encoding plant cell wall-degrading enzymes in longhorned beetles.</title>
        <authorList>
            <person name="Shin N.R."/>
            <person name="Okamura Y."/>
            <person name="Kirsch R."/>
            <person name="Pauchet Y."/>
        </authorList>
    </citation>
    <scope>NUCLEOTIDE SEQUENCE</scope>
    <source>
        <strain evidence="1">AMC_N1</strain>
    </source>
</reference>
<dbReference type="Proteomes" id="UP001162162">
    <property type="component" value="Unassembled WGS sequence"/>
</dbReference>